<proteinExistence type="predicted"/>
<organism evidence="1 2">
    <name type="scientific">Deinococcus carri</name>
    <dbReference type="NCBI Taxonomy" id="1211323"/>
    <lineage>
        <taxon>Bacteria</taxon>
        <taxon>Thermotogati</taxon>
        <taxon>Deinococcota</taxon>
        <taxon>Deinococci</taxon>
        <taxon>Deinococcales</taxon>
        <taxon>Deinococcaceae</taxon>
        <taxon>Deinococcus</taxon>
    </lineage>
</organism>
<reference evidence="1 2" key="1">
    <citation type="submission" date="2024-02" db="EMBL/GenBank/DDBJ databases">
        <title>Deinococcus carri NBRC 110142.</title>
        <authorList>
            <person name="Ichikawa N."/>
            <person name="Katano-Makiyama Y."/>
            <person name="Hidaka K."/>
        </authorList>
    </citation>
    <scope>NUCLEOTIDE SEQUENCE [LARGE SCALE GENOMIC DNA]</scope>
    <source>
        <strain evidence="1 2">NBRC 110142</strain>
    </source>
</reference>
<gene>
    <name evidence="1" type="ORF">Dcar01_01368</name>
</gene>
<keyword evidence="2" id="KW-1185">Reference proteome</keyword>
<dbReference type="EMBL" id="BAABRP010000003">
    <property type="protein sequence ID" value="GAA5512650.1"/>
    <property type="molecule type" value="Genomic_DNA"/>
</dbReference>
<protein>
    <submittedName>
        <fullName evidence="1">Uncharacterized protein</fullName>
    </submittedName>
</protein>
<name>A0ABP9W773_9DEIO</name>
<dbReference type="Proteomes" id="UP001401887">
    <property type="component" value="Unassembled WGS sequence"/>
</dbReference>
<comment type="caution">
    <text evidence="1">The sequence shown here is derived from an EMBL/GenBank/DDBJ whole genome shotgun (WGS) entry which is preliminary data.</text>
</comment>
<evidence type="ECO:0000313" key="1">
    <source>
        <dbReference type="EMBL" id="GAA5512650.1"/>
    </source>
</evidence>
<accession>A0ABP9W773</accession>
<dbReference type="RefSeq" id="WP_345462889.1">
    <property type="nucleotide sequence ID" value="NZ_BAABRP010000003.1"/>
</dbReference>
<sequence length="74" mass="8473">MTAPQELHEKIDQLSPEGLKRLQEFLERERQERVERHLAALDAFAEGWTPEEEAAFEAALSQRVKLRSTGDEPG</sequence>
<evidence type="ECO:0000313" key="2">
    <source>
        <dbReference type="Proteomes" id="UP001401887"/>
    </source>
</evidence>